<gene>
    <name evidence="3" type="ORF">Dalu01_02051</name>
</gene>
<proteinExistence type="predicted"/>
<dbReference type="Proteomes" id="UP001404956">
    <property type="component" value="Unassembled WGS sequence"/>
</dbReference>
<dbReference type="InterPro" id="IPR039384">
    <property type="entry name" value="HINT"/>
</dbReference>
<dbReference type="PROSITE" id="PS51084">
    <property type="entry name" value="HIT_2"/>
    <property type="match status" value="1"/>
</dbReference>
<feature type="domain" description="HIT" evidence="2">
    <location>
        <begin position="5"/>
        <end position="113"/>
    </location>
</feature>
<evidence type="ECO:0000313" key="4">
    <source>
        <dbReference type="Proteomes" id="UP001404956"/>
    </source>
</evidence>
<dbReference type="PANTHER" id="PTHR46648:SF1">
    <property type="entry name" value="ADENOSINE 5'-MONOPHOSPHORAMIDASE HNT1"/>
    <property type="match status" value="1"/>
</dbReference>
<protein>
    <recommendedName>
        <fullName evidence="2">HIT domain-containing protein</fullName>
    </recommendedName>
</protein>
<evidence type="ECO:0000313" key="3">
    <source>
        <dbReference type="EMBL" id="GAA5533644.1"/>
    </source>
</evidence>
<evidence type="ECO:0000256" key="1">
    <source>
        <dbReference type="PROSITE-ProRule" id="PRU00464"/>
    </source>
</evidence>
<accession>A0ABP9XE56</accession>
<dbReference type="CDD" id="cd01277">
    <property type="entry name" value="HINT_subgroup"/>
    <property type="match status" value="1"/>
</dbReference>
<dbReference type="Pfam" id="PF01230">
    <property type="entry name" value="HIT"/>
    <property type="match status" value="1"/>
</dbReference>
<dbReference type="PANTHER" id="PTHR46648">
    <property type="entry name" value="HIT FAMILY PROTEIN 1"/>
    <property type="match status" value="1"/>
</dbReference>
<dbReference type="RefSeq" id="WP_345454211.1">
    <property type="nucleotide sequence ID" value="NZ_BAABRV010000004.1"/>
</dbReference>
<evidence type="ECO:0000259" key="2">
    <source>
        <dbReference type="PROSITE" id="PS51084"/>
    </source>
</evidence>
<dbReference type="SUPFAM" id="SSF54197">
    <property type="entry name" value="HIT-like"/>
    <property type="match status" value="1"/>
</dbReference>
<dbReference type="Gene3D" id="3.30.428.10">
    <property type="entry name" value="HIT-like"/>
    <property type="match status" value="1"/>
</dbReference>
<dbReference type="PRINTS" id="PR00332">
    <property type="entry name" value="HISTRIAD"/>
</dbReference>
<dbReference type="InterPro" id="IPR001310">
    <property type="entry name" value="Histidine_triad_HIT"/>
</dbReference>
<name>A0ABP9XE56_9DEIO</name>
<organism evidence="3 4">
    <name type="scientific">Deinococcus aluminii</name>
    <dbReference type="NCBI Taxonomy" id="1656885"/>
    <lineage>
        <taxon>Bacteria</taxon>
        <taxon>Thermotogati</taxon>
        <taxon>Deinococcota</taxon>
        <taxon>Deinococci</taxon>
        <taxon>Deinococcales</taxon>
        <taxon>Deinococcaceae</taxon>
        <taxon>Deinococcus</taxon>
    </lineage>
</organism>
<dbReference type="InterPro" id="IPR011146">
    <property type="entry name" value="HIT-like"/>
</dbReference>
<comment type="caution">
    <text evidence="3">The sequence shown here is derived from an EMBL/GenBank/DDBJ whole genome shotgun (WGS) entry which is preliminary data.</text>
</comment>
<dbReference type="InterPro" id="IPR036265">
    <property type="entry name" value="HIT-like_sf"/>
</dbReference>
<keyword evidence="4" id="KW-1185">Reference proteome</keyword>
<sequence>MKDCIFCAIVAGEAAASLVAQNDLCLAFLTIGPFNTGHTLVVPKRHAATFTDLTPQEAGAMAELGQQIARAIQASGLPCDGLNLWMANGEVAGQDVFHAHLHVIPRASGDGLNMQVQWTHPPRAVLDEVAGELRAALEQGSR</sequence>
<reference evidence="3 4" key="1">
    <citation type="submission" date="2024-02" db="EMBL/GenBank/DDBJ databases">
        <title>Deinococcus aluminii NBRC 112889.</title>
        <authorList>
            <person name="Ichikawa N."/>
            <person name="Katano-Makiyama Y."/>
            <person name="Hidaka K."/>
        </authorList>
    </citation>
    <scope>NUCLEOTIDE SEQUENCE [LARGE SCALE GENOMIC DNA]</scope>
    <source>
        <strain evidence="3 4">NBRC 112889</strain>
    </source>
</reference>
<dbReference type="EMBL" id="BAABRV010000004">
    <property type="protein sequence ID" value="GAA5533644.1"/>
    <property type="molecule type" value="Genomic_DNA"/>
</dbReference>
<feature type="short sequence motif" description="Histidine triad motif" evidence="1">
    <location>
        <begin position="98"/>
        <end position="102"/>
    </location>
</feature>